<dbReference type="KEGG" id="wvi:Weevi_1103"/>
<comment type="pathway">
    <text evidence="1 6">Carbohydrate biosynthesis; dTDP-L-rhamnose biosynthesis.</text>
</comment>
<accession>F0P2H3</accession>
<dbReference type="PANTHER" id="PTHR10491">
    <property type="entry name" value="DTDP-4-DEHYDRORHAMNOSE REDUCTASE"/>
    <property type="match status" value="1"/>
</dbReference>
<reference evidence="9" key="2">
    <citation type="journal article" date="2011" name="Stand. Genomic Sci.">
        <title>Complete genome sequence of Weeksella virosa type strain (9751T).</title>
        <authorList>
            <person name="Lang E."/>
            <person name="Teshima H."/>
            <person name="Lucas S."/>
            <person name="Lapidus A."/>
            <person name="Hammon N."/>
            <person name="Deshpande S."/>
            <person name="Nolan M."/>
            <person name="Cheng J."/>
            <person name="Pitluck S."/>
            <person name="Liolios K."/>
            <person name="Pagani I."/>
            <person name="Mikhailova N."/>
            <person name="Ivanova N."/>
            <person name="Mavromatis K."/>
            <person name="Pati A."/>
            <person name="Tapia R."/>
            <person name="Han C."/>
            <person name="Goodwin L."/>
            <person name="Chen A."/>
            <person name="Palaniappan K."/>
            <person name="Land M."/>
            <person name="Hauser L."/>
            <person name="Chang Y."/>
            <person name="Jeffries C."/>
            <person name="Brambilla E."/>
            <person name="Kopitz M."/>
            <person name="Rohde M."/>
            <person name="Goker M."/>
            <person name="Tindall B."/>
            <person name="Detter J."/>
            <person name="Woyke T."/>
            <person name="Bristow J."/>
            <person name="Eisen J."/>
            <person name="Markowitz V."/>
            <person name="Hugenholtz P."/>
            <person name="Klenk H."/>
            <person name="Kyrpides N."/>
        </authorList>
    </citation>
    <scope>NUCLEOTIDE SEQUENCE [LARGE SCALE GENOMIC DNA]</scope>
    <source>
        <strain evidence="9">ATCC 43766 / DSM 16922 / JCM 21250 / NBRC 16016 / NCTC 11634 / CL345/78</strain>
    </source>
</reference>
<dbReference type="HOGENOM" id="CLU_045518_1_2_10"/>
<dbReference type="EMBL" id="CP002455">
    <property type="protein sequence ID" value="ADX67812.1"/>
    <property type="molecule type" value="Genomic_DNA"/>
</dbReference>
<dbReference type="AlphaFoldDB" id="F0P2H3"/>
<dbReference type="Gene3D" id="3.40.50.720">
    <property type="entry name" value="NAD(P)-binding Rossmann-like Domain"/>
    <property type="match status" value="1"/>
</dbReference>
<keyword evidence="6" id="KW-0521">NADP</keyword>
<dbReference type="GO" id="GO:0019305">
    <property type="term" value="P:dTDP-rhamnose biosynthetic process"/>
    <property type="evidence" value="ECO:0007669"/>
    <property type="project" value="UniProtKB-UniPathway"/>
</dbReference>
<reference evidence="8 9" key="1">
    <citation type="journal article" date="2011" name="Stand. Genomic Sci.">
        <title>Complete genome sequence of Weeksella virosa type strain (9751).</title>
        <authorList>
            <person name="Lang E."/>
            <person name="Teshima H."/>
            <person name="Lucas S."/>
            <person name="Lapidus A."/>
            <person name="Hammon N."/>
            <person name="Deshpande S."/>
            <person name="Nolan M."/>
            <person name="Cheng J.F."/>
            <person name="Pitluck S."/>
            <person name="Liolios K."/>
            <person name="Pagani I."/>
            <person name="Mikhailova N."/>
            <person name="Ivanova N."/>
            <person name="Mavromatis K."/>
            <person name="Pati A."/>
            <person name="Tapia R."/>
            <person name="Han C."/>
            <person name="Goodwin L."/>
            <person name="Chen A."/>
            <person name="Palaniappan K."/>
            <person name="Land M."/>
            <person name="Hauser L."/>
            <person name="Chang Y.J."/>
            <person name="Jeffries C.D."/>
            <person name="Brambilla E.M."/>
            <person name="Kopitz M."/>
            <person name="Rohde M."/>
            <person name="Goker M."/>
            <person name="Tindall B.J."/>
            <person name="Detter J.C."/>
            <person name="Woyke T."/>
            <person name="Bristow J."/>
            <person name="Eisen J.A."/>
            <person name="Markowitz V."/>
            <person name="Hugenholtz P."/>
            <person name="Klenk H.P."/>
            <person name="Kyrpides N.C."/>
        </authorList>
    </citation>
    <scope>NUCLEOTIDE SEQUENCE [LARGE SCALE GENOMIC DNA]</scope>
    <source>
        <strain evidence="9">ATCC 43766 / DSM 16922 / JCM 21250 / NBRC 16016 / NCTC 11634 / CL345/78</strain>
    </source>
</reference>
<dbReference type="InterPro" id="IPR029903">
    <property type="entry name" value="RmlD-like-bd"/>
</dbReference>
<dbReference type="Pfam" id="PF04321">
    <property type="entry name" value="RmlD_sub_bind"/>
    <property type="match status" value="1"/>
</dbReference>
<dbReference type="STRING" id="865938.Weevi_1103"/>
<evidence type="ECO:0000313" key="9">
    <source>
        <dbReference type="Proteomes" id="UP000008641"/>
    </source>
</evidence>
<evidence type="ECO:0000256" key="3">
    <source>
        <dbReference type="ARBA" id="ARBA00012929"/>
    </source>
</evidence>
<dbReference type="PANTHER" id="PTHR10491:SF4">
    <property type="entry name" value="METHIONINE ADENOSYLTRANSFERASE 2 SUBUNIT BETA"/>
    <property type="match status" value="1"/>
</dbReference>
<dbReference type="CDD" id="cd05254">
    <property type="entry name" value="dTDP_HR_like_SDR_e"/>
    <property type="match status" value="1"/>
</dbReference>
<dbReference type="UniPathway" id="UPA00124"/>
<gene>
    <name evidence="8" type="ordered locus">Weevi_1103</name>
</gene>
<dbReference type="OrthoDB" id="9803892at2"/>
<name>F0P2H3_WEEVC</name>
<dbReference type="EC" id="1.1.1.133" evidence="3 6"/>
<protein>
    <recommendedName>
        <fullName evidence="4 6">dTDP-4-dehydrorhamnose reductase</fullName>
        <ecNumber evidence="3 6">1.1.1.133</ecNumber>
    </recommendedName>
</protein>
<evidence type="ECO:0000256" key="5">
    <source>
        <dbReference type="ARBA" id="ARBA00048200"/>
    </source>
</evidence>
<dbReference type="NCBIfam" id="TIGR01214">
    <property type="entry name" value="rmlD"/>
    <property type="match status" value="1"/>
</dbReference>
<dbReference type="SUPFAM" id="SSF51735">
    <property type="entry name" value="NAD(P)-binding Rossmann-fold domains"/>
    <property type="match status" value="1"/>
</dbReference>
<evidence type="ECO:0000256" key="6">
    <source>
        <dbReference type="RuleBase" id="RU364082"/>
    </source>
</evidence>
<comment type="function">
    <text evidence="6">Catalyzes the reduction of dTDP-6-deoxy-L-lyxo-4-hexulose to yield dTDP-L-rhamnose.</text>
</comment>
<dbReference type="Proteomes" id="UP000008641">
    <property type="component" value="Chromosome"/>
</dbReference>
<comment type="catalytic activity">
    <reaction evidence="5">
        <text>dTDP-beta-L-rhamnose + NADP(+) = dTDP-4-dehydro-beta-L-rhamnose + NADPH + H(+)</text>
        <dbReference type="Rhea" id="RHEA:21796"/>
        <dbReference type="ChEBI" id="CHEBI:15378"/>
        <dbReference type="ChEBI" id="CHEBI:57510"/>
        <dbReference type="ChEBI" id="CHEBI:57783"/>
        <dbReference type="ChEBI" id="CHEBI:58349"/>
        <dbReference type="ChEBI" id="CHEBI:62830"/>
        <dbReference type="EC" id="1.1.1.133"/>
    </reaction>
</comment>
<keyword evidence="6 8" id="KW-0560">Oxidoreductase</keyword>
<dbReference type="InterPro" id="IPR005913">
    <property type="entry name" value="dTDP_dehydrorham_reduct"/>
</dbReference>
<organism evidence="8 9">
    <name type="scientific">Weeksella virosa (strain ATCC 43766 / DSM 16922 / JCM 21250 / CCUG 30538 / CDC 9751 / IAM 14551 / NBRC 16016 / NCTC 11634 / CL345/78)</name>
    <dbReference type="NCBI Taxonomy" id="865938"/>
    <lineage>
        <taxon>Bacteria</taxon>
        <taxon>Pseudomonadati</taxon>
        <taxon>Bacteroidota</taxon>
        <taxon>Flavobacteriia</taxon>
        <taxon>Flavobacteriales</taxon>
        <taxon>Weeksellaceae</taxon>
        <taxon>Weeksella</taxon>
    </lineage>
</organism>
<evidence type="ECO:0000256" key="1">
    <source>
        <dbReference type="ARBA" id="ARBA00004781"/>
    </source>
</evidence>
<evidence type="ECO:0000256" key="2">
    <source>
        <dbReference type="ARBA" id="ARBA00010944"/>
    </source>
</evidence>
<evidence type="ECO:0000313" key="8">
    <source>
        <dbReference type="EMBL" id="ADX67812.1"/>
    </source>
</evidence>
<comment type="similarity">
    <text evidence="2 6">Belongs to the dTDP-4-dehydrorhamnose reductase family.</text>
</comment>
<dbReference type="GO" id="GO:0005829">
    <property type="term" value="C:cytosol"/>
    <property type="evidence" value="ECO:0007669"/>
    <property type="project" value="TreeGrafter"/>
</dbReference>
<dbReference type="RefSeq" id="WP_013598202.1">
    <property type="nucleotide sequence ID" value="NC_015144.1"/>
</dbReference>
<evidence type="ECO:0000256" key="4">
    <source>
        <dbReference type="ARBA" id="ARBA00017099"/>
    </source>
</evidence>
<dbReference type="InterPro" id="IPR036291">
    <property type="entry name" value="NAD(P)-bd_dom_sf"/>
</dbReference>
<proteinExistence type="inferred from homology"/>
<evidence type="ECO:0000259" key="7">
    <source>
        <dbReference type="Pfam" id="PF04321"/>
    </source>
</evidence>
<dbReference type="Gene3D" id="3.90.25.10">
    <property type="entry name" value="UDP-galactose 4-epimerase, domain 1"/>
    <property type="match status" value="1"/>
</dbReference>
<dbReference type="eggNOG" id="COG1091">
    <property type="taxonomic scope" value="Bacteria"/>
</dbReference>
<keyword evidence="9" id="KW-1185">Reference proteome</keyword>
<dbReference type="GO" id="GO:0008831">
    <property type="term" value="F:dTDP-4-dehydrorhamnose reductase activity"/>
    <property type="evidence" value="ECO:0007669"/>
    <property type="project" value="UniProtKB-EC"/>
</dbReference>
<sequence length="284" mass="32177">MKKILVTGANGQLAQAIESIEKSTKKIQFIFKTANELDITNRTNLLHHFDKNIYNGVINTAAYTAVDLAESEEKKAYAVNALGVENLARVTKRQNIPLLHLSTDYVFSGNDNHPQKEDDPCDPQNIYGKTKLAGEQLALQTNPKTIIIRTAWLYSRFGNNFVKTMLRLFEQKKEINVINDQIGSPTNAIDLAKALVQIIESDVPQYGVFHYSNEGECSWYDFAQAIKKYTNSSIEIHPIATKDYPTAAKRPAFSLLDKTKIKQVYGLKIPKWEDSLRSEINEMY</sequence>
<feature type="domain" description="RmlD-like substrate binding" evidence="7">
    <location>
        <begin position="3"/>
        <end position="283"/>
    </location>
</feature>